<keyword evidence="2" id="KW-1185">Reference proteome</keyword>
<evidence type="ECO:0000313" key="2">
    <source>
        <dbReference type="Proteomes" id="UP000827974"/>
    </source>
</evidence>
<reference evidence="1 2" key="1">
    <citation type="submission" date="2021-06" db="EMBL/GenBank/DDBJ databases">
        <title>Complete genome sequence of Erwinia phage pEa_SNUABM_2.</title>
        <authorList>
            <person name="Kim S.G."/>
            <person name="Park S.C."/>
        </authorList>
    </citation>
    <scope>NUCLEOTIDE SEQUENCE [LARGE SCALE GENOMIC DNA]</scope>
</reference>
<dbReference type="EMBL" id="MZ443786">
    <property type="protein sequence ID" value="QZE59519.1"/>
    <property type="molecule type" value="Genomic_DNA"/>
</dbReference>
<protein>
    <submittedName>
        <fullName evidence="1">Uncharacterized protein</fullName>
    </submittedName>
</protein>
<gene>
    <name evidence="1" type="ORF">pEaSNUABM2_00275</name>
</gene>
<sequence>MKKELNHEGYWYSTYEKHLPQPLARVRPFKGKAEFLAALEAVESKAQKRQYKGFSTCRICDCANGSADYNYKDWQWPSGYSHYIKKHNVQPSKEFHEFILECAETLLGPTNKTVEPAVTKRELRQLMGVVMEYTGSEKHRLYAMLTVKKLQRQLNGQKIPASIAALTVKATEDELNKALKRLGD</sequence>
<dbReference type="Proteomes" id="UP000827974">
    <property type="component" value="Segment"/>
</dbReference>
<evidence type="ECO:0000313" key="1">
    <source>
        <dbReference type="EMBL" id="QZE59519.1"/>
    </source>
</evidence>
<proteinExistence type="predicted"/>
<organism evidence="1 2">
    <name type="scientific">Erwinia phage pEa_SNUABM_2</name>
    <dbReference type="NCBI Taxonomy" id="2869547"/>
    <lineage>
        <taxon>Viruses</taxon>
        <taxon>Duplodnaviria</taxon>
        <taxon>Heunggongvirae</taxon>
        <taxon>Uroviricota</taxon>
        <taxon>Caudoviricetes</taxon>
        <taxon>Alexandravirus</taxon>
        <taxon>Alexandravirus SNUABM2</taxon>
    </lineage>
</organism>
<accession>A0AAE7XN38</accession>
<name>A0AAE7XN38_9CAUD</name>